<dbReference type="STRING" id="449447.MAE_26740"/>
<proteinExistence type="predicted"/>
<protein>
    <submittedName>
        <fullName evidence="1">Uncharacterized protein</fullName>
    </submittedName>
</protein>
<dbReference type="AlphaFoldDB" id="B0JIJ8"/>
<dbReference type="PaxDb" id="449447-MAE_26740"/>
<dbReference type="KEGG" id="mar:MAE_26740"/>
<dbReference type="Proteomes" id="UP000001510">
    <property type="component" value="Chromosome"/>
</dbReference>
<name>B0JIJ8_MICAN</name>
<evidence type="ECO:0000313" key="2">
    <source>
        <dbReference type="Proteomes" id="UP000001510"/>
    </source>
</evidence>
<gene>
    <name evidence="1" type="ordered locus">MAE_26740</name>
</gene>
<keyword evidence="2" id="KW-1185">Reference proteome</keyword>
<evidence type="ECO:0000313" key="1">
    <source>
        <dbReference type="EMBL" id="BAG02496.1"/>
    </source>
</evidence>
<sequence length="94" mass="10799">MKCRQGRGFVALRAKQVQDFCVFIGPRPVGAKHSGNNLSVKPEIFYPNASPVLFAANPKYVLAYQRVRFALISILLWQRYQSFVFYFLNSQPNI</sequence>
<accession>B0JIJ8</accession>
<dbReference type="HOGENOM" id="CLU_2382895_0_0_3"/>
<reference evidence="1 2" key="1">
    <citation type="journal article" date="2007" name="DNA Res.">
        <title>Complete genomic structure of the bloom-forming toxic cyanobacterium Microcystis aeruginosa NIES-843.</title>
        <authorList>
            <person name="Kaneko T."/>
            <person name="Nakajima N."/>
            <person name="Okamoto S."/>
            <person name="Suzuki I."/>
            <person name="Tanabe Y."/>
            <person name="Tamaoki M."/>
            <person name="Nakamura Y."/>
            <person name="Kasai F."/>
            <person name="Watanabe A."/>
            <person name="Kawashima K."/>
            <person name="Kishida Y."/>
            <person name="Ono A."/>
            <person name="Shimizu Y."/>
            <person name="Takahashi C."/>
            <person name="Minami C."/>
            <person name="Fujishiro T."/>
            <person name="Kohara M."/>
            <person name="Katoh M."/>
            <person name="Nakazaki N."/>
            <person name="Nakayama S."/>
            <person name="Yamada M."/>
            <person name="Tabata S."/>
            <person name="Watanabe M.M."/>
        </authorList>
    </citation>
    <scope>NUCLEOTIDE SEQUENCE [LARGE SCALE GENOMIC DNA]</scope>
    <source>
        <strain evidence="2">NIES-843 / IAM M-247</strain>
    </source>
</reference>
<organism evidence="1 2">
    <name type="scientific">Microcystis aeruginosa (strain NIES-843 / IAM M-2473)</name>
    <dbReference type="NCBI Taxonomy" id="449447"/>
    <lineage>
        <taxon>Bacteria</taxon>
        <taxon>Bacillati</taxon>
        <taxon>Cyanobacteriota</taxon>
        <taxon>Cyanophyceae</taxon>
        <taxon>Oscillatoriophycideae</taxon>
        <taxon>Chroococcales</taxon>
        <taxon>Microcystaceae</taxon>
        <taxon>Microcystis</taxon>
    </lineage>
</organism>
<dbReference type="EnsemblBacteria" id="BAG02496">
    <property type="protein sequence ID" value="BAG02496"/>
    <property type="gene ID" value="MAE_26740"/>
</dbReference>
<dbReference type="EMBL" id="AP009552">
    <property type="protein sequence ID" value="BAG02496.1"/>
    <property type="molecule type" value="Genomic_DNA"/>
</dbReference>